<dbReference type="AlphaFoldDB" id="A0A6J4H0I2"/>
<gene>
    <name evidence="1" type="ORF">AVDCRST_MAG26-123</name>
</gene>
<dbReference type="GO" id="GO:0005975">
    <property type="term" value="P:carbohydrate metabolic process"/>
    <property type="evidence" value="ECO:0007669"/>
    <property type="project" value="InterPro"/>
</dbReference>
<proteinExistence type="predicted"/>
<protein>
    <recommendedName>
        <fullName evidence="2">Alpha-L-rhamnosidase six-hairpin glycosidase domain-containing protein</fullName>
    </recommendedName>
</protein>
<dbReference type="SUPFAM" id="SSF48208">
    <property type="entry name" value="Six-hairpin glycosidases"/>
    <property type="match status" value="1"/>
</dbReference>
<organism evidence="1">
    <name type="scientific">uncultured Chloroflexia bacterium</name>
    <dbReference type="NCBI Taxonomy" id="1672391"/>
    <lineage>
        <taxon>Bacteria</taxon>
        <taxon>Bacillati</taxon>
        <taxon>Chloroflexota</taxon>
        <taxon>Chloroflexia</taxon>
        <taxon>environmental samples</taxon>
    </lineage>
</organism>
<dbReference type="Gene3D" id="1.50.10.10">
    <property type="match status" value="1"/>
</dbReference>
<dbReference type="EMBL" id="CADCTK010000033">
    <property type="protein sequence ID" value="CAA9211619.1"/>
    <property type="molecule type" value="Genomic_DNA"/>
</dbReference>
<name>A0A6J4H0I2_9CHLR</name>
<accession>A0A6J4H0I2</accession>
<evidence type="ECO:0000313" key="1">
    <source>
        <dbReference type="EMBL" id="CAA9211619.1"/>
    </source>
</evidence>
<dbReference type="InterPro" id="IPR008928">
    <property type="entry name" value="6-hairpin_glycosidase_sf"/>
</dbReference>
<dbReference type="InterPro" id="IPR012341">
    <property type="entry name" value="6hp_glycosidase-like_sf"/>
</dbReference>
<reference evidence="1" key="1">
    <citation type="submission" date="2020-02" db="EMBL/GenBank/DDBJ databases">
        <authorList>
            <person name="Meier V. D."/>
        </authorList>
    </citation>
    <scope>NUCLEOTIDE SEQUENCE</scope>
    <source>
        <strain evidence="1">AVDCRST_MAG26</strain>
    </source>
</reference>
<sequence length="779" mass="85250">MRRFPETGHALRGAFRRFWEQNGGAPAFGLPLTGQVSVDGIVVQYFERARFEARPAGVTLGRLGFEALRAEREPVAAAVPQAGCRFVAETEHNLCPPILGFWENAGGTGLLGNPIEDPREDGGVLRQHFERARIEVPDGEAPRLAPVGAEALARMPGGSLLAAPGLEAAPLRALIVGHTVALRPFERATVHVQVEDYSGPAELVIADERGPTGRYALEVQAGRAEASVEALGALGAQAAIVLVRGQVAGVAAGALALRAETSIRTGQPRFDQLLPMVKRFMDQSTSEYVFDGHRVHGYRSPDSDLLWLRDHVHQGKGYAYWERDMTSLLDQFRRFQYPDGSFDDYIANKAWGLIRGRIAVEADVEYLFIEGAYRAWQATGDDDWLRGQVEGMERGLQYIRTDPLRWDETQQLVKRAFTVDTWDFEYGPQTISPEGKPAPRHWIDEQTNWSIFHGDNTGYAHSMELLARIYSHLGNVERAAHWRGEAEGITARLNALSWNGRFFRHMVHLTPVEVPGVDEAAQLSLSNAYALNRSGVSEAQAREIIAEYYRRWLGRGEAFSEWYSIDPPFPAGSLSTGPGWGAQPGEYVNGGHMPLVGGELARGAFRHGQEAYGFDILNRYYNLISATGGSYLWYHPIGQPGISGPDSLATDGWGSSAMLAALVEGAAGVSDQSKLFRDAMIAPRWSAAADVEEAGVVVRYGASEAYVAYRWQRQPNGLSLRWTGGGERVHLHVLLPPDAPPELQATLDGKSVPATVSQAGSSRYVDVAAGSTGVLVVSW</sequence>
<evidence type="ECO:0008006" key="2">
    <source>
        <dbReference type="Google" id="ProtNLM"/>
    </source>
</evidence>